<evidence type="ECO:0000313" key="2">
    <source>
        <dbReference type="Proteomes" id="UP000887116"/>
    </source>
</evidence>
<name>A0A8X6GX59_TRICU</name>
<gene>
    <name evidence="1" type="ORF">TNCT_330271</name>
</gene>
<dbReference type="Proteomes" id="UP000887116">
    <property type="component" value="Unassembled WGS sequence"/>
</dbReference>
<reference evidence="1" key="1">
    <citation type="submission" date="2020-07" db="EMBL/GenBank/DDBJ databases">
        <title>Multicomponent nature underlies the extraordinary mechanical properties of spider dragline silk.</title>
        <authorList>
            <person name="Kono N."/>
            <person name="Nakamura H."/>
            <person name="Mori M."/>
            <person name="Yoshida Y."/>
            <person name="Ohtoshi R."/>
            <person name="Malay A.D."/>
            <person name="Moran D.A.P."/>
            <person name="Tomita M."/>
            <person name="Numata K."/>
            <person name="Arakawa K."/>
        </authorList>
    </citation>
    <scope>NUCLEOTIDE SEQUENCE</scope>
</reference>
<proteinExistence type="predicted"/>
<protein>
    <submittedName>
        <fullName evidence="1">Uncharacterized protein</fullName>
    </submittedName>
</protein>
<evidence type="ECO:0000313" key="1">
    <source>
        <dbReference type="EMBL" id="GFR12183.1"/>
    </source>
</evidence>
<keyword evidence="2" id="KW-1185">Reference proteome</keyword>
<sequence>MISTRQYLLFFPFWVGKGATFPRYLTHRFQFRILVILHCVRLALSELTKKSKKACVRMSRPMMRMDGCTLPQTLTLPLPPSLVTVGLILEDDGCDRFDGSM</sequence>
<organism evidence="1 2">
    <name type="scientific">Trichonephila clavata</name>
    <name type="common">Joro spider</name>
    <name type="synonym">Nephila clavata</name>
    <dbReference type="NCBI Taxonomy" id="2740835"/>
    <lineage>
        <taxon>Eukaryota</taxon>
        <taxon>Metazoa</taxon>
        <taxon>Ecdysozoa</taxon>
        <taxon>Arthropoda</taxon>
        <taxon>Chelicerata</taxon>
        <taxon>Arachnida</taxon>
        <taxon>Araneae</taxon>
        <taxon>Araneomorphae</taxon>
        <taxon>Entelegynae</taxon>
        <taxon>Araneoidea</taxon>
        <taxon>Nephilidae</taxon>
        <taxon>Trichonephila</taxon>
    </lineage>
</organism>
<dbReference type="EMBL" id="BMAO01016924">
    <property type="protein sequence ID" value="GFR12183.1"/>
    <property type="molecule type" value="Genomic_DNA"/>
</dbReference>
<dbReference type="AlphaFoldDB" id="A0A8X6GX59"/>
<accession>A0A8X6GX59</accession>
<comment type="caution">
    <text evidence="1">The sequence shown here is derived from an EMBL/GenBank/DDBJ whole genome shotgun (WGS) entry which is preliminary data.</text>
</comment>